<dbReference type="PANTHER" id="PTHR43481">
    <property type="entry name" value="FRUCTOSE-1-PHOSPHATE PHOSPHATASE"/>
    <property type="match status" value="1"/>
</dbReference>
<dbReference type="InterPro" id="IPR036412">
    <property type="entry name" value="HAD-like_sf"/>
</dbReference>
<accession>U5YNE7</accession>
<dbReference type="AlphaFoldDB" id="U5YNE7"/>
<dbReference type="PRINTS" id="PR00413">
    <property type="entry name" value="HADHALOGNASE"/>
</dbReference>
<dbReference type="GO" id="GO:0050308">
    <property type="term" value="F:sugar-phosphatase activity"/>
    <property type="evidence" value="ECO:0007669"/>
    <property type="project" value="TreeGrafter"/>
</dbReference>
<dbReference type="InterPro" id="IPR023214">
    <property type="entry name" value="HAD_sf"/>
</dbReference>
<proteinExistence type="predicted"/>
<dbReference type="NCBIfam" id="TIGR01549">
    <property type="entry name" value="HAD-SF-IA-v1"/>
    <property type="match status" value="1"/>
</dbReference>
<dbReference type="SFLD" id="SFLDS00003">
    <property type="entry name" value="Haloacid_Dehalogenase"/>
    <property type="match status" value="1"/>
</dbReference>
<reference evidence="1" key="1">
    <citation type="journal article" date="2013" name="Proc. Natl. Acad. Sci. U.S.A.">
        <title>Diversity and abundance of phosphonate biosynthetic genes in nature.</title>
        <authorList>
            <person name="Yu X."/>
            <person name="Doroghazi J.R."/>
            <person name="Janga S.C."/>
            <person name="Zhang J.K."/>
            <person name="Circello B."/>
            <person name="Griffin B.M."/>
            <person name="Labeda D.P."/>
            <person name="Metcalf W.W."/>
        </authorList>
    </citation>
    <scope>NUCLEOTIDE SEQUENCE</scope>
    <source>
        <strain evidence="1">NRRL F-6133</strain>
    </source>
</reference>
<sequence>MNGLRWHGRAVLFDLDGTLVDSQAAIDRHTRRWAARHGLDGDTAVRRSHGLVDSELIALLAPSADVAAETLWLQRLSCADVAGITATAGAARLLEQLPPGSWAIVTSGTRRVARARLAAAELPEPEVLVTADDVVRGKPDPECFRRAAQALGVRPADCLVFEDAPVGLRAARAAGMRAVAVDHAGDAGAPPTFRGIRVVGADPLGLEFARAELLVEGTP</sequence>
<dbReference type="EMBL" id="KF386873">
    <property type="protein sequence ID" value="AGZ94244.1"/>
    <property type="molecule type" value="Genomic_DNA"/>
</dbReference>
<name>U5YNE7_9ACTN</name>
<dbReference type="PANTHER" id="PTHR43481:SF4">
    <property type="entry name" value="GLYCEROL-1-PHOSPHATE PHOSPHOHYDROLASE 1-RELATED"/>
    <property type="match status" value="1"/>
</dbReference>
<dbReference type="SFLD" id="SFLDG01129">
    <property type="entry name" value="C1.5:_HAD__Beta-PGM__Phosphata"/>
    <property type="match status" value="1"/>
</dbReference>
<dbReference type="InterPro" id="IPR023198">
    <property type="entry name" value="PGP-like_dom2"/>
</dbReference>
<organism evidence="1">
    <name type="scientific">Kitasatospora sp. NRRL F-6133</name>
    <dbReference type="NCBI Taxonomy" id="1415539"/>
    <lineage>
        <taxon>Bacteria</taxon>
        <taxon>Bacillati</taxon>
        <taxon>Actinomycetota</taxon>
        <taxon>Actinomycetes</taxon>
        <taxon>Kitasatosporales</taxon>
        <taxon>Streptomycetaceae</taxon>
        <taxon>Kitasatospora</taxon>
    </lineage>
</organism>
<dbReference type="InterPro" id="IPR051806">
    <property type="entry name" value="HAD-like_SPP"/>
</dbReference>
<dbReference type="InterPro" id="IPR006439">
    <property type="entry name" value="HAD-SF_hydro_IA"/>
</dbReference>
<dbReference type="Gene3D" id="3.40.50.1000">
    <property type="entry name" value="HAD superfamily/HAD-like"/>
    <property type="match status" value="1"/>
</dbReference>
<dbReference type="NCBIfam" id="TIGR01509">
    <property type="entry name" value="HAD-SF-IA-v3"/>
    <property type="match status" value="1"/>
</dbReference>
<protein>
    <submittedName>
        <fullName evidence="1">Putative phosphatase yfbt</fullName>
    </submittedName>
</protein>
<dbReference type="Gene3D" id="1.10.150.240">
    <property type="entry name" value="Putative phosphatase, domain 2"/>
    <property type="match status" value="1"/>
</dbReference>
<evidence type="ECO:0000313" key="1">
    <source>
        <dbReference type="EMBL" id="AGZ94244.1"/>
    </source>
</evidence>
<dbReference type="SUPFAM" id="SSF56784">
    <property type="entry name" value="HAD-like"/>
    <property type="match status" value="1"/>
</dbReference>
<dbReference type="Pfam" id="PF00702">
    <property type="entry name" value="Hydrolase"/>
    <property type="match status" value="1"/>
</dbReference>